<dbReference type="Proteomes" id="UP000292704">
    <property type="component" value="Unassembled WGS sequence"/>
</dbReference>
<dbReference type="AlphaFoldDB" id="A0A482XY14"/>
<reference evidence="1 2" key="1">
    <citation type="submission" date="2019-02" db="EMBL/GenBank/DDBJ databases">
        <title>Genome analysis provides insights into bioremediation potentialities and Haloocin production by Natrinema altunense strain 4.1R isolated from Chott Douz in Tunisian desert.</title>
        <authorList>
            <person name="Najjari A."/>
            <person name="Youssef N."/>
            <person name="Ben Dhia O."/>
            <person name="Ferjani R."/>
            <person name="El Hidri D."/>
            <person name="Ouzari H.I."/>
            <person name="Cherif A."/>
        </authorList>
    </citation>
    <scope>NUCLEOTIDE SEQUENCE [LARGE SCALE GENOMIC DNA]</scope>
    <source>
        <strain evidence="1 2">4.1R</strain>
    </source>
</reference>
<protein>
    <submittedName>
        <fullName evidence="1">Uncharacterized protein</fullName>
    </submittedName>
</protein>
<dbReference type="STRING" id="222984.GCA_000731985_00967"/>
<accession>A0A482XY14</accession>
<evidence type="ECO:0000313" key="2">
    <source>
        <dbReference type="Proteomes" id="UP000292704"/>
    </source>
</evidence>
<sequence length="72" mass="8338">MSEFTEHHQKGVEAFTKSLEHKRQTCHDCGFEDTVLDSEWQTHVETEPRSGHICYRLTCPDCNGTETIEIDI</sequence>
<dbReference type="EMBL" id="SHMR01000001">
    <property type="protein sequence ID" value="RZH68591.1"/>
    <property type="molecule type" value="Genomic_DNA"/>
</dbReference>
<proteinExistence type="predicted"/>
<gene>
    <name evidence="1" type="ORF">ELS17_03750</name>
</gene>
<comment type="caution">
    <text evidence="1">The sequence shown here is derived from an EMBL/GenBank/DDBJ whole genome shotgun (WGS) entry which is preliminary data.</text>
</comment>
<dbReference type="RefSeq" id="WP_130169585.1">
    <property type="nucleotide sequence ID" value="NZ_SHMR01000001.1"/>
</dbReference>
<organism evidence="1 2">
    <name type="scientific">Natrinema altunense</name>
    <dbReference type="NCBI Taxonomy" id="222984"/>
    <lineage>
        <taxon>Archaea</taxon>
        <taxon>Methanobacteriati</taxon>
        <taxon>Methanobacteriota</taxon>
        <taxon>Stenosarchaea group</taxon>
        <taxon>Halobacteria</taxon>
        <taxon>Halobacteriales</taxon>
        <taxon>Natrialbaceae</taxon>
        <taxon>Natrinema</taxon>
    </lineage>
</organism>
<evidence type="ECO:0000313" key="1">
    <source>
        <dbReference type="EMBL" id="RZH68591.1"/>
    </source>
</evidence>
<dbReference type="OrthoDB" id="172158at2157"/>
<name>A0A482XY14_9EURY</name>